<dbReference type="InterPro" id="IPR054314">
    <property type="entry name" value="Gins51_C"/>
</dbReference>
<dbReference type="Pfam" id="PF22090">
    <property type="entry name" value="Gins51_C"/>
    <property type="match status" value="1"/>
</dbReference>
<dbReference type="Gene3D" id="3.40.5.50">
    <property type="match status" value="1"/>
</dbReference>
<accession>X0YLQ9</accession>
<reference evidence="2" key="1">
    <citation type="journal article" date="2014" name="Front. Microbiol.">
        <title>High frequency of phylogenetically diverse reductive dehalogenase-homologous genes in deep subseafloor sedimentary metagenomes.</title>
        <authorList>
            <person name="Kawai M."/>
            <person name="Futagami T."/>
            <person name="Toyoda A."/>
            <person name="Takaki Y."/>
            <person name="Nishi S."/>
            <person name="Hori S."/>
            <person name="Arai W."/>
            <person name="Tsubouchi T."/>
            <person name="Morono Y."/>
            <person name="Uchiyama I."/>
            <person name="Ito T."/>
            <person name="Fujiyama A."/>
            <person name="Inagaki F."/>
            <person name="Takami H."/>
        </authorList>
    </citation>
    <scope>NUCLEOTIDE SEQUENCE</scope>
    <source>
        <strain evidence="2">Expedition CK06-06</strain>
    </source>
</reference>
<organism evidence="2">
    <name type="scientific">marine sediment metagenome</name>
    <dbReference type="NCBI Taxonomy" id="412755"/>
    <lineage>
        <taxon>unclassified sequences</taxon>
        <taxon>metagenomes</taxon>
        <taxon>ecological metagenomes</taxon>
    </lineage>
</organism>
<name>X0YLQ9_9ZZZZ</name>
<feature type="domain" description="Gins51 C-terminal" evidence="1">
    <location>
        <begin position="1"/>
        <end position="36"/>
    </location>
</feature>
<evidence type="ECO:0000313" key="2">
    <source>
        <dbReference type="EMBL" id="GAG56975.1"/>
    </source>
</evidence>
<evidence type="ECO:0000259" key="1">
    <source>
        <dbReference type="Pfam" id="PF22090"/>
    </source>
</evidence>
<dbReference type="AlphaFoldDB" id="X0YLQ9"/>
<protein>
    <recommendedName>
        <fullName evidence="1">Gins51 C-terminal domain-containing protein</fullName>
    </recommendedName>
</protein>
<proteinExistence type="predicted"/>
<gene>
    <name evidence="2" type="ORF">S01H4_19512</name>
</gene>
<comment type="caution">
    <text evidence="2">The sequence shown here is derived from an EMBL/GenBank/DDBJ whole genome shotgun (WGS) entry which is preliminary data.</text>
</comment>
<feature type="non-terminal residue" evidence="2">
    <location>
        <position position="1"/>
    </location>
</feature>
<sequence length="39" mass="4424">VGIDLVNYGPFEKENVANLPFKNASILLFEKFAEKIELI</sequence>
<dbReference type="EMBL" id="BART01008708">
    <property type="protein sequence ID" value="GAG56975.1"/>
    <property type="molecule type" value="Genomic_DNA"/>
</dbReference>